<dbReference type="VEuPathDB" id="FungiDB:CCM_08914"/>
<reference evidence="1 2" key="1">
    <citation type="journal article" date="2017" name="BMC Genomics">
        <title>Chromosome level assembly and secondary metabolite potential of the parasitic fungus Cordyceps militaris.</title>
        <authorList>
            <person name="Kramer G.J."/>
            <person name="Nodwell J.R."/>
        </authorList>
    </citation>
    <scope>NUCLEOTIDE SEQUENCE [LARGE SCALE GENOMIC DNA]</scope>
    <source>
        <strain evidence="1 2">ATCC 34164</strain>
    </source>
</reference>
<protein>
    <submittedName>
        <fullName evidence="1">WW Rsp5 WWP domain</fullName>
    </submittedName>
</protein>
<gene>
    <name evidence="1" type="ORF">A9K55_001524</name>
</gene>
<dbReference type="EMBL" id="CP023326">
    <property type="protein sequence ID" value="ATY65878.1"/>
    <property type="molecule type" value="Genomic_DNA"/>
</dbReference>
<dbReference type="OrthoDB" id="4869816at2759"/>
<evidence type="ECO:0000313" key="1">
    <source>
        <dbReference type="EMBL" id="ATY65878.1"/>
    </source>
</evidence>
<accession>A0A2H4SRZ2</accession>
<name>A0A2H4SRZ2_CORMI</name>
<proteinExistence type="predicted"/>
<dbReference type="Proteomes" id="UP000323067">
    <property type="component" value="Chromosome iii"/>
</dbReference>
<dbReference type="VEuPathDB" id="FungiDB:A9K55_001524"/>
<sequence>MTEATPSDDHIVACVKEMESLGLDDYGFNLTRTHYQDEALWQAFRKDFDDALERGADNAPKDCADAMKKLGPKVITRILDDVDFDQQRPEGVSAAFQLFCLDSDDEDDNEDEDEADADEPWSHDMGPGIIRSICLMADEASMHSFETTPYVIAVDALLHTGADLGYPGYFKVAIDSLMPTFYAAIGHFDLLQVAAAVDGDGIWRRMKQLQN</sequence>
<organism evidence="1 2">
    <name type="scientific">Cordyceps militaris</name>
    <name type="common">Caterpillar fungus</name>
    <name type="synonym">Clavaria militaris</name>
    <dbReference type="NCBI Taxonomy" id="73501"/>
    <lineage>
        <taxon>Eukaryota</taxon>
        <taxon>Fungi</taxon>
        <taxon>Dikarya</taxon>
        <taxon>Ascomycota</taxon>
        <taxon>Pezizomycotina</taxon>
        <taxon>Sordariomycetes</taxon>
        <taxon>Hypocreomycetidae</taxon>
        <taxon>Hypocreales</taxon>
        <taxon>Cordycipitaceae</taxon>
        <taxon>Cordyceps</taxon>
    </lineage>
</organism>
<evidence type="ECO:0000313" key="2">
    <source>
        <dbReference type="Proteomes" id="UP000323067"/>
    </source>
</evidence>
<dbReference type="AlphaFoldDB" id="A0A2H4SRZ2"/>